<evidence type="ECO:0000256" key="9">
    <source>
        <dbReference type="ARBA" id="ARBA00023136"/>
    </source>
</evidence>
<dbReference type="InterPro" id="IPR010065">
    <property type="entry name" value="AA_ABC_transptr_permease_3TM"/>
</dbReference>
<comment type="similarity">
    <text evidence="2">Belongs to the binding-protein-dependent transport system permease family. HisMQ subfamily.</text>
</comment>
<evidence type="ECO:0000313" key="12">
    <source>
        <dbReference type="EMBL" id="TCL05678.1"/>
    </source>
</evidence>
<dbReference type="PROSITE" id="PS50928">
    <property type="entry name" value="ABC_TM1"/>
    <property type="match status" value="1"/>
</dbReference>
<proteinExistence type="inferred from homology"/>
<dbReference type="RefSeq" id="WP_132924480.1">
    <property type="nucleotide sequence ID" value="NZ_SJOI01000001.1"/>
</dbReference>
<name>A0A4V2Q381_9GAMM</name>
<dbReference type="Pfam" id="PF00528">
    <property type="entry name" value="BPD_transp_1"/>
    <property type="match status" value="1"/>
</dbReference>
<evidence type="ECO:0000313" key="13">
    <source>
        <dbReference type="Proteomes" id="UP000294555"/>
    </source>
</evidence>
<dbReference type="PANTHER" id="PTHR30614">
    <property type="entry name" value="MEMBRANE COMPONENT OF AMINO ACID ABC TRANSPORTER"/>
    <property type="match status" value="1"/>
</dbReference>
<protein>
    <submittedName>
        <fullName evidence="12">Polar amino acid transport system permease protein</fullName>
    </submittedName>
</protein>
<gene>
    <name evidence="12" type="ORF">EZJ58_3893</name>
</gene>
<keyword evidence="7" id="KW-0029">Amino-acid transport</keyword>
<dbReference type="Proteomes" id="UP000294555">
    <property type="component" value="Unassembled WGS sequence"/>
</dbReference>
<feature type="transmembrane region" description="Helical" evidence="10">
    <location>
        <begin position="189"/>
        <end position="208"/>
    </location>
</feature>
<feature type="transmembrane region" description="Helical" evidence="10">
    <location>
        <begin position="64"/>
        <end position="82"/>
    </location>
</feature>
<dbReference type="EMBL" id="SJOI01000001">
    <property type="protein sequence ID" value="TCL05678.1"/>
    <property type="molecule type" value="Genomic_DNA"/>
</dbReference>
<accession>A0A4V2Q381</accession>
<evidence type="ECO:0000256" key="1">
    <source>
        <dbReference type="ARBA" id="ARBA00004429"/>
    </source>
</evidence>
<comment type="subcellular location">
    <subcellularLocation>
        <location evidence="1">Cell inner membrane</location>
        <topology evidence="1">Multi-pass membrane protein</topology>
    </subcellularLocation>
    <subcellularLocation>
        <location evidence="10">Cell membrane</location>
        <topology evidence="10">Multi-pass membrane protein</topology>
    </subcellularLocation>
</comment>
<dbReference type="NCBIfam" id="TIGR01726">
    <property type="entry name" value="HEQRo_perm_3TM"/>
    <property type="match status" value="1"/>
</dbReference>
<dbReference type="OrthoDB" id="6535401at2"/>
<dbReference type="PANTHER" id="PTHR30614:SF0">
    <property type="entry name" value="L-CYSTINE TRANSPORT SYSTEM PERMEASE PROTEIN TCYL"/>
    <property type="match status" value="1"/>
</dbReference>
<dbReference type="InterPro" id="IPR000515">
    <property type="entry name" value="MetI-like"/>
</dbReference>
<dbReference type="CDD" id="cd06261">
    <property type="entry name" value="TM_PBP2"/>
    <property type="match status" value="1"/>
</dbReference>
<evidence type="ECO:0000256" key="7">
    <source>
        <dbReference type="ARBA" id="ARBA00022970"/>
    </source>
</evidence>
<dbReference type="Gene3D" id="1.10.3720.10">
    <property type="entry name" value="MetI-like"/>
    <property type="match status" value="1"/>
</dbReference>
<feature type="transmembrane region" description="Helical" evidence="10">
    <location>
        <begin position="88"/>
        <end position="108"/>
    </location>
</feature>
<keyword evidence="4" id="KW-1003">Cell membrane</keyword>
<feature type="transmembrane region" description="Helical" evidence="10">
    <location>
        <begin position="20"/>
        <end position="43"/>
    </location>
</feature>
<reference evidence="12 13" key="1">
    <citation type="submission" date="2019-02" db="EMBL/GenBank/DDBJ databases">
        <title>Investigation of anaerobic lignin degradation for improved lignocellulosic biofuels.</title>
        <authorList>
            <person name="Deangelis K."/>
        </authorList>
    </citation>
    <scope>NUCLEOTIDE SEQUENCE [LARGE SCALE GENOMIC DNA]</scope>
    <source>
        <strain evidence="12 13">159R</strain>
    </source>
</reference>
<keyword evidence="13" id="KW-1185">Reference proteome</keyword>
<keyword evidence="8 10" id="KW-1133">Transmembrane helix</keyword>
<evidence type="ECO:0000256" key="2">
    <source>
        <dbReference type="ARBA" id="ARBA00010072"/>
    </source>
</evidence>
<evidence type="ECO:0000256" key="4">
    <source>
        <dbReference type="ARBA" id="ARBA00022475"/>
    </source>
</evidence>
<organism evidence="12 13">
    <name type="scientific">Sodalis ligni</name>
    <dbReference type="NCBI Taxonomy" id="2697027"/>
    <lineage>
        <taxon>Bacteria</taxon>
        <taxon>Pseudomonadati</taxon>
        <taxon>Pseudomonadota</taxon>
        <taxon>Gammaproteobacteria</taxon>
        <taxon>Enterobacterales</taxon>
        <taxon>Bruguierivoracaceae</taxon>
        <taxon>Sodalis</taxon>
    </lineage>
</organism>
<dbReference type="GO" id="GO:0022857">
    <property type="term" value="F:transmembrane transporter activity"/>
    <property type="evidence" value="ECO:0007669"/>
    <property type="project" value="InterPro"/>
</dbReference>
<evidence type="ECO:0000256" key="8">
    <source>
        <dbReference type="ARBA" id="ARBA00022989"/>
    </source>
</evidence>
<evidence type="ECO:0000256" key="10">
    <source>
        <dbReference type="RuleBase" id="RU363032"/>
    </source>
</evidence>
<evidence type="ECO:0000256" key="3">
    <source>
        <dbReference type="ARBA" id="ARBA00022448"/>
    </source>
</evidence>
<sequence length="222" mass="24717">MNFHFFVIENTWKILAQGAVTTFLSCCLSLALGMVLGAVLCWGKMQGSGPLYRVSVIIIETFRTIPELIPIFWIYTCVPFIFDVKLSAFSSGILALTLCSGAFLAEIFRTGILAIPKGQFEACAALSIPRVEKWKTVIIPQAVKVVFPAFVNFTSDLVKISSLLSTIGIADLSYEASVISGENYRYLEIYTLAAVYYLLMIVPLSLYGRYCENRSKYHMART</sequence>
<evidence type="ECO:0000259" key="11">
    <source>
        <dbReference type="PROSITE" id="PS50928"/>
    </source>
</evidence>
<dbReference type="AlphaFoldDB" id="A0A4V2Q381"/>
<dbReference type="InterPro" id="IPR043429">
    <property type="entry name" value="ArtM/GltK/GlnP/TcyL/YhdX-like"/>
</dbReference>
<keyword evidence="5" id="KW-0997">Cell inner membrane</keyword>
<keyword evidence="6 10" id="KW-0812">Transmembrane</keyword>
<comment type="caution">
    <text evidence="12">The sequence shown here is derived from an EMBL/GenBank/DDBJ whole genome shotgun (WGS) entry which is preliminary data.</text>
</comment>
<evidence type="ECO:0000256" key="6">
    <source>
        <dbReference type="ARBA" id="ARBA00022692"/>
    </source>
</evidence>
<dbReference type="InterPro" id="IPR035906">
    <property type="entry name" value="MetI-like_sf"/>
</dbReference>
<keyword evidence="9 10" id="KW-0472">Membrane</keyword>
<dbReference type="GO" id="GO:0006865">
    <property type="term" value="P:amino acid transport"/>
    <property type="evidence" value="ECO:0007669"/>
    <property type="project" value="UniProtKB-KW"/>
</dbReference>
<dbReference type="GO" id="GO:0043190">
    <property type="term" value="C:ATP-binding cassette (ABC) transporter complex"/>
    <property type="evidence" value="ECO:0007669"/>
    <property type="project" value="InterPro"/>
</dbReference>
<feature type="domain" description="ABC transmembrane type-1" evidence="11">
    <location>
        <begin position="15"/>
        <end position="208"/>
    </location>
</feature>
<evidence type="ECO:0000256" key="5">
    <source>
        <dbReference type="ARBA" id="ARBA00022519"/>
    </source>
</evidence>
<keyword evidence="3 10" id="KW-0813">Transport</keyword>
<dbReference type="SUPFAM" id="SSF161098">
    <property type="entry name" value="MetI-like"/>
    <property type="match status" value="1"/>
</dbReference>